<organism evidence="2 3">
    <name type="scientific">Orchesella dallaii</name>
    <dbReference type="NCBI Taxonomy" id="48710"/>
    <lineage>
        <taxon>Eukaryota</taxon>
        <taxon>Metazoa</taxon>
        <taxon>Ecdysozoa</taxon>
        <taxon>Arthropoda</taxon>
        <taxon>Hexapoda</taxon>
        <taxon>Collembola</taxon>
        <taxon>Entomobryomorpha</taxon>
        <taxon>Entomobryoidea</taxon>
        <taxon>Orchesellidae</taxon>
        <taxon>Orchesellinae</taxon>
        <taxon>Orchesella</taxon>
    </lineage>
</organism>
<dbReference type="EMBL" id="CAXLJM020000057">
    <property type="protein sequence ID" value="CAL8117878.1"/>
    <property type="molecule type" value="Genomic_DNA"/>
</dbReference>
<sequence length="281" mass="31152">MDTCSSNFCPSSASPFGLLDGSSDLSASSVGMKLSALMVLVGLEGKSVDAVITNVSVIQSWRWFFHLSPFETIFLAFIIAQIGALSLIGILPININEYWQGQASGRRKRQILPSPASTHVAQAQRSLGSKLLILFKKLDQNECGFRALCELQYKVSCCDYDKQKLSWSTRMVLMELLRFAKRSHMSESEKEESAKNLGGIDTNSATEALKPFVEAVDLGSKICEQSENERWNTEKSCSAGNGNATLSESNNKSNSCERRYPYCPVTSEEIMEYVERINLLD</sequence>
<keyword evidence="1" id="KW-0812">Transmembrane</keyword>
<evidence type="ECO:0000313" key="2">
    <source>
        <dbReference type="EMBL" id="CAL8117878.1"/>
    </source>
</evidence>
<accession>A0ABP1R2R8</accession>
<dbReference type="Proteomes" id="UP001642540">
    <property type="component" value="Unassembled WGS sequence"/>
</dbReference>
<feature type="transmembrane region" description="Helical" evidence="1">
    <location>
        <begin position="73"/>
        <end position="99"/>
    </location>
</feature>
<protein>
    <recommendedName>
        <fullName evidence="4">Ubiquitinyl hydrolase 1</fullName>
    </recommendedName>
</protein>
<keyword evidence="1" id="KW-0472">Membrane</keyword>
<comment type="caution">
    <text evidence="2">The sequence shown here is derived from an EMBL/GenBank/DDBJ whole genome shotgun (WGS) entry which is preliminary data.</text>
</comment>
<evidence type="ECO:0008006" key="4">
    <source>
        <dbReference type="Google" id="ProtNLM"/>
    </source>
</evidence>
<name>A0ABP1R2R8_9HEXA</name>
<keyword evidence="1" id="KW-1133">Transmembrane helix</keyword>
<evidence type="ECO:0000313" key="3">
    <source>
        <dbReference type="Proteomes" id="UP001642540"/>
    </source>
</evidence>
<evidence type="ECO:0000256" key="1">
    <source>
        <dbReference type="SAM" id="Phobius"/>
    </source>
</evidence>
<keyword evidence="3" id="KW-1185">Reference proteome</keyword>
<reference evidence="2 3" key="1">
    <citation type="submission" date="2024-08" db="EMBL/GenBank/DDBJ databases">
        <authorList>
            <person name="Cucini C."/>
            <person name="Frati F."/>
        </authorList>
    </citation>
    <scope>NUCLEOTIDE SEQUENCE [LARGE SCALE GENOMIC DNA]</scope>
</reference>
<gene>
    <name evidence="2" type="ORF">ODALV1_LOCUS17879</name>
</gene>
<proteinExistence type="predicted"/>